<comment type="caution">
    <text evidence="1">The sequence shown here is derived from an EMBL/GenBank/DDBJ whole genome shotgun (WGS) entry which is preliminary data.</text>
</comment>
<sequence>MTVNSWQNSTFKWIKINVDGSLSMSGLRETIEEWRGDQAVVGCLVSR</sequence>
<dbReference type="EMBL" id="JABEZW010000008">
    <property type="protein sequence ID" value="MBA0771651.1"/>
    <property type="molecule type" value="Genomic_DNA"/>
</dbReference>
<dbReference type="Proteomes" id="UP000593568">
    <property type="component" value="Unassembled WGS sequence"/>
</dbReference>
<protein>
    <submittedName>
        <fullName evidence="1">Uncharacterized protein</fullName>
    </submittedName>
</protein>
<organism evidence="1 2">
    <name type="scientific">Gossypium trilobum</name>
    <dbReference type="NCBI Taxonomy" id="34281"/>
    <lineage>
        <taxon>Eukaryota</taxon>
        <taxon>Viridiplantae</taxon>
        <taxon>Streptophyta</taxon>
        <taxon>Embryophyta</taxon>
        <taxon>Tracheophyta</taxon>
        <taxon>Spermatophyta</taxon>
        <taxon>Magnoliopsida</taxon>
        <taxon>eudicotyledons</taxon>
        <taxon>Gunneridae</taxon>
        <taxon>Pentapetalae</taxon>
        <taxon>rosids</taxon>
        <taxon>malvids</taxon>
        <taxon>Malvales</taxon>
        <taxon>Malvaceae</taxon>
        <taxon>Malvoideae</taxon>
        <taxon>Gossypium</taxon>
    </lineage>
</organism>
<reference evidence="1 2" key="1">
    <citation type="journal article" date="2019" name="Genome Biol. Evol.">
        <title>Insights into the evolution of the New World diploid cottons (Gossypium, subgenus Houzingenia) based on genome sequencing.</title>
        <authorList>
            <person name="Grover C.E."/>
            <person name="Arick M.A. 2nd"/>
            <person name="Thrash A."/>
            <person name="Conover J.L."/>
            <person name="Sanders W.S."/>
            <person name="Peterson D.G."/>
            <person name="Frelichowski J.E."/>
            <person name="Scheffler J.A."/>
            <person name="Scheffler B.E."/>
            <person name="Wendel J.F."/>
        </authorList>
    </citation>
    <scope>NUCLEOTIDE SEQUENCE [LARGE SCALE GENOMIC DNA]</scope>
    <source>
        <strain evidence="1">8</strain>
        <tissue evidence="1">Leaf</tissue>
    </source>
</reference>
<gene>
    <name evidence="1" type="ORF">Gotri_007140</name>
</gene>
<proteinExistence type="predicted"/>
<evidence type="ECO:0000313" key="2">
    <source>
        <dbReference type="Proteomes" id="UP000593568"/>
    </source>
</evidence>
<name>A0A7J9EFK8_9ROSI</name>
<keyword evidence="2" id="KW-1185">Reference proteome</keyword>
<evidence type="ECO:0000313" key="1">
    <source>
        <dbReference type="EMBL" id="MBA0771651.1"/>
    </source>
</evidence>
<dbReference type="AlphaFoldDB" id="A0A7J9EFK8"/>
<accession>A0A7J9EFK8</accession>